<dbReference type="Pfam" id="PF00172">
    <property type="entry name" value="Zn_clus"/>
    <property type="match status" value="1"/>
</dbReference>
<keyword evidence="5" id="KW-1185">Reference proteome</keyword>
<dbReference type="SMART" id="SM00066">
    <property type="entry name" value="GAL4"/>
    <property type="match status" value="1"/>
</dbReference>
<dbReference type="PROSITE" id="PS00463">
    <property type="entry name" value="ZN2_CY6_FUNGAL_1"/>
    <property type="match status" value="1"/>
</dbReference>
<dbReference type="InterPro" id="IPR053181">
    <property type="entry name" value="EcdB-like_regulator"/>
</dbReference>
<feature type="domain" description="Zn(2)-C6 fungal-type" evidence="3">
    <location>
        <begin position="22"/>
        <end position="52"/>
    </location>
</feature>
<feature type="region of interest" description="Disordered" evidence="2">
    <location>
        <begin position="89"/>
        <end position="151"/>
    </location>
</feature>
<protein>
    <submittedName>
        <fullName evidence="4">Zn(2)-C6 fungal-type domain-containing protein</fullName>
    </submittedName>
</protein>
<organism evidence="4 5">
    <name type="scientific">Seiridium unicorne</name>
    <dbReference type="NCBI Taxonomy" id="138068"/>
    <lineage>
        <taxon>Eukaryota</taxon>
        <taxon>Fungi</taxon>
        <taxon>Dikarya</taxon>
        <taxon>Ascomycota</taxon>
        <taxon>Pezizomycotina</taxon>
        <taxon>Sordariomycetes</taxon>
        <taxon>Xylariomycetidae</taxon>
        <taxon>Amphisphaeriales</taxon>
        <taxon>Sporocadaceae</taxon>
        <taxon>Seiridium</taxon>
    </lineage>
</organism>
<feature type="compositionally biased region" description="Basic and acidic residues" evidence="2">
    <location>
        <begin position="130"/>
        <end position="141"/>
    </location>
</feature>
<dbReference type="InterPro" id="IPR001138">
    <property type="entry name" value="Zn2Cys6_DnaBD"/>
</dbReference>
<sequence length="660" mass="73647">MQSPGPITRADASYNRRRAGTACNVCRARKTKCDNRRPVCGFCAATGGECSYSEDSQDHSRLDRGSLLILQRIGELEQSLAKLITETGVANSGLPGPRSALPPTAAFTDTCVDRRSPTLDFPVSPRRSKRQEVAPDAKSGDEQGDNPPTADIIHASTEMTVESLLAWPVFQPVLPRPYPPLLTLLGQVRQSTGTDGTSSFDHGCEVDSQAVGQLVANFLSSNHIKNPIFDVATLWDDVRLFLENGPRWDGRSCLILLVCAVSLVSAPIETELCAGPSKHKERRDQASAYFIEAQKRIGLVYLESSLLVLQCSFLTSVFLMSTLQIFAAWKSFSQTGTQCLGWLAARGRVHASAASLAPPVGDQFESHNRYVEESIYWSCLKSELLSAPSPSTTLSDELRTELGLPGSSLNEMRYPNVYPSPPISVPRAWDTSEMTERSKSELELAWFFYLAEIALRRIMNDALSIRYSPSSWYFTKRWWTDQEENQFVSYVEEFTQKLQSWYNTLPPSMFFSQDPTTGAGDILRGILRGHLVDIREVVYFPSLRALMSQPFHDLGSHTLQIARQALENDLHRIMECQEGFYVRHQGTWLMIRTCTRSCLHLLAVGLRGLREPQIASLLPDGWKPAVGSILRLIDYWQDESPDLVTLLGTLNSICARLDIQ</sequence>
<dbReference type="PANTHER" id="PTHR47785">
    <property type="entry name" value="ZN(II)2CYS6 TRANSCRIPTION FACTOR (EUROFUNG)-RELATED-RELATED"/>
    <property type="match status" value="1"/>
</dbReference>
<dbReference type="SUPFAM" id="SSF57701">
    <property type="entry name" value="Zn2/Cys6 DNA-binding domain"/>
    <property type="match status" value="1"/>
</dbReference>
<dbReference type="CDD" id="cd00067">
    <property type="entry name" value="GAL4"/>
    <property type="match status" value="1"/>
</dbReference>
<dbReference type="CDD" id="cd12148">
    <property type="entry name" value="fungal_TF_MHR"/>
    <property type="match status" value="1"/>
</dbReference>
<evidence type="ECO:0000256" key="1">
    <source>
        <dbReference type="ARBA" id="ARBA00023242"/>
    </source>
</evidence>
<gene>
    <name evidence="4" type="ORF">SUNI508_03640</name>
</gene>
<dbReference type="Gene3D" id="4.10.240.10">
    <property type="entry name" value="Zn(2)-C6 fungal-type DNA-binding domain"/>
    <property type="match status" value="1"/>
</dbReference>
<evidence type="ECO:0000313" key="5">
    <source>
        <dbReference type="Proteomes" id="UP001408356"/>
    </source>
</evidence>
<dbReference type="PANTHER" id="PTHR47785:SF5">
    <property type="entry name" value="ZN(II)2CYS6 TRANSCRIPTION FACTOR (EUROFUNG)"/>
    <property type="match status" value="1"/>
</dbReference>
<comment type="caution">
    <text evidence="4">The sequence shown here is derived from an EMBL/GenBank/DDBJ whole genome shotgun (WGS) entry which is preliminary data.</text>
</comment>
<dbReference type="PROSITE" id="PS50048">
    <property type="entry name" value="ZN2_CY6_FUNGAL_2"/>
    <property type="match status" value="1"/>
</dbReference>
<dbReference type="InterPro" id="IPR036864">
    <property type="entry name" value="Zn2-C6_fun-type_DNA-bd_sf"/>
</dbReference>
<evidence type="ECO:0000256" key="2">
    <source>
        <dbReference type="SAM" id="MobiDB-lite"/>
    </source>
</evidence>
<accession>A0ABR2VB99</accession>
<name>A0ABR2VB99_9PEZI</name>
<evidence type="ECO:0000259" key="3">
    <source>
        <dbReference type="PROSITE" id="PS50048"/>
    </source>
</evidence>
<dbReference type="Proteomes" id="UP001408356">
    <property type="component" value="Unassembled WGS sequence"/>
</dbReference>
<reference evidence="4 5" key="1">
    <citation type="journal article" date="2024" name="J. Plant Pathol.">
        <title>Sequence and assembly of the genome of Seiridium unicorne, isolate CBS 538.82, causal agent of cypress canker disease.</title>
        <authorList>
            <person name="Scali E."/>
            <person name="Rocca G.D."/>
            <person name="Danti R."/>
            <person name="Garbelotto M."/>
            <person name="Barberini S."/>
            <person name="Baroncelli R."/>
            <person name="Emiliani G."/>
        </authorList>
    </citation>
    <scope>NUCLEOTIDE SEQUENCE [LARGE SCALE GENOMIC DNA]</scope>
    <source>
        <strain evidence="4 5">BM-138-508</strain>
    </source>
</reference>
<proteinExistence type="predicted"/>
<evidence type="ECO:0000313" key="4">
    <source>
        <dbReference type="EMBL" id="KAK9424152.1"/>
    </source>
</evidence>
<dbReference type="EMBL" id="JARVKF010000046">
    <property type="protein sequence ID" value="KAK9424152.1"/>
    <property type="molecule type" value="Genomic_DNA"/>
</dbReference>
<keyword evidence="1" id="KW-0539">Nucleus</keyword>